<accession>I1E132</accession>
<comment type="caution">
    <text evidence="2">The sequence shown here is derived from an EMBL/GenBank/DDBJ whole genome shotgun (WGS) entry which is preliminary data.</text>
</comment>
<evidence type="ECO:0000313" key="2">
    <source>
        <dbReference type="EMBL" id="GAB60010.1"/>
    </source>
</evidence>
<dbReference type="STRING" id="562729.RNAN_3023"/>
<keyword evidence="1" id="KW-0812">Transmembrane</keyword>
<evidence type="ECO:0000313" key="3">
    <source>
        <dbReference type="Proteomes" id="UP000004374"/>
    </source>
</evidence>
<dbReference type="EMBL" id="BAFK01000020">
    <property type="protein sequence ID" value="GAB60010.1"/>
    <property type="molecule type" value="Genomic_DNA"/>
</dbReference>
<evidence type="ECO:0000256" key="1">
    <source>
        <dbReference type="SAM" id="Phobius"/>
    </source>
</evidence>
<dbReference type="RefSeq" id="WP_008223185.1">
    <property type="nucleotide sequence ID" value="NZ_BAFK01000020.1"/>
</dbReference>
<keyword evidence="1" id="KW-1133">Transmembrane helix</keyword>
<feature type="transmembrane region" description="Helical" evidence="1">
    <location>
        <begin position="154"/>
        <end position="172"/>
    </location>
</feature>
<dbReference type="OrthoDB" id="5762578at2"/>
<dbReference type="AlphaFoldDB" id="I1E132"/>
<dbReference type="Proteomes" id="UP000004374">
    <property type="component" value="Unassembled WGS sequence"/>
</dbReference>
<name>I1E132_9GAMM</name>
<sequence length="297" mass="32179">MSNTQMQRDALDAAFKKHQHDIYVLNADELIQVWVAEQKSAGKNMQQIQAHFLALTETPLVKHLDHYGREFGGTAIAAGSDAKMLSALAIDMRRSGSMLGRYYVQTQGGKQYIVFKGRAGFRQVLTGTRYLANNTKVMSMGVGGQALKASAKGGLLISVIFSVSINSLTWLFNDEFRWTDWLATVTTDVVKGVVAGTAAYLTGAAIAGKAVAGTVAILPIAAGLFVAVTVAVGLYLIDQHFGITAALIQHLERKEESVKQDLSAGIYYVMSSTGQAVKRQFIRSVKAYLASLLRHAF</sequence>
<gene>
    <name evidence="2" type="ORF">RNAN_3023</name>
</gene>
<keyword evidence="1" id="KW-0472">Membrane</keyword>
<reference evidence="2 3" key="1">
    <citation type="journal article" date="2012" name="J. Bacteriol.">
        <title>Genome Sequence of the Protease-Producing Bacterium Rheinheimera nanhaiensis E407-8T, Isolated from Deep-Sea Sediment of the South China Sea.</title>
        <authorList>
            <person name="Zhang X.-Y."/>
            <person name="Zhang Y.-J."/>
            <person name="Qin Q.-L."/>
            <person name="Xie B.-B."/>
            <person name="Chen X.-L."/>
            <person name="Zhou B.-C."/>
            <person name="Zhang Y.-Z."/>
        </authorList>
    </citation>
    <scope>NUCLEOTIDE SEQUENCE [LARGE SCALE GENOMIC DNA]</scope>
    <source>
        <strain evidence="2 3">E407-8</strain>
    </source>
</reference>
<organism evidence="2 3">
    <name type="scientific">Rheinheimera nanhaiensis E407-8</name>
    <dbReference type="NCBI Taxonomy" id="562729"/>
    <lineage>
        <taxon>Bacteria</taxon>
        <taxon>Pseudomonadati</taxon>
        <taxon>Pseudomonadota</taxon>
        <taxon>Gammaproteobacteria</taxon>
        <taxon>Chromatiales</taxon>
        <taxon>Chromatiaceae</taxon>
        <taxon>Rheinheimera</taxon>
    </lineage>
</organism>
<feature type="transmembrane region" description="Helical" evidence="1">
    <location>
        <begin position="216"/>
        <end position="237"/>
    </location>
</feature>
<keyword evidence="3" id="KW-1185">Reference proteome</keyword>
<proteinExistence type="predicted"/>
<protein>
    <submittedName>
        <fullName evidence="2">Uncharacterized protein</fullName>
    </submittedName>
</protein>